<keyword evidence="4 9" id="KW-0805">Transcription regulation</keyword>
<dbReference type="PROSITE" id="PS01361">
    <property type="entry name" value="ZF_DOF_1"/>
    <property type="match status" value="1"/>
</dbReference>
<accession>A0AA87Z704</accession>
<evidence type="ECO:0000256" key="2">
    <source>
        <dbReference type="ARBA" id="ARBA00022771"/>
    </source>
</evidence>
<evidence type="ECO:0000256" key="8">
    <source>
        <dbReference type="PROSITE-ProRule" id="PRU00071"/>
    </source>
</evidence>
<keyword evidence="7 8" id="KW-0539">Nucleus</keyword>
<evidence type="ECO:0000313" key="12">
    <source>
        <dbReference type="EMBL" id="GMN29867.1"/>
    </source>
</evidence>
<dbReference type="PANTHER" id="PTHR31992:SF12">
    <property type="entry name" value="DOF ZINC FINGER PROTEIN DOF3.4"/>
    <property type="match status" value="1"/>
</dbReference>
<keyword evidence="2 8" id="KW-0863">Zinc-finger</keyword>
<reference evidence="12" key="1">
    <citation type="submission" date="2023-07" db="EMBL/GenBank/DDBJ databases">
        <title>draft genome sequence of fig (Ficus carica).</title>
        <authorList>
            <person name="Takahashi T."/>
            <person name="Nishimura K."/>
        </authorList>
    </citation>
    <scope>NUCLEOTIDE SEQUENCE</scope>
</reference>
<keyword evidence="3 9" id="KW-0862">Zinc</keyword>
<keyword evidence="6 9" id="KW-0804">Transcription</keyword>
<evidence type="ECO:0000256" key="3">
    <source>
        <dbReference type="ARBA" id="ARBA00022833"/>
    </source>
</evidence>
<dbReference type="Proteomes" id="UP001187192">
    <property type="component" value="Unassembled WGS sequence"/>
</dbReference>
<evidence type="ECO:0000256" key="5">
    <source>
        <dbReference type="ARBA" id="ARBA00023125"/>
    </source>
</evidence>
<dbReference type="InterPro" id="IPR003851">
    <property type="entry name" value="Znf_Dof"/>
</dbReference>
<dbReference type="GO" id="GO:0008270">
    <property type="term" value="F:zinc ion binding"/>
    <property type="evidence" value="ECO:0007669"/>
    <property type="project" value="UniProtKB-KW"/>
</dbReference>
<dbReference type="PROSITE" id="PS50884">
    <property type="entry name" value="ZF_DOF_2"/>
    <property type="match status" value="1"/>
</dbReference>
<evidence type="ECO:0000259" key="11">
    <source>
        <dbReference type="PROSITE" id="PS50884"/>
    </source>
</evidence>
<evidence type="ECO:0000256" key="9">
    <source>
        <dbReference type="RuleBase" id="RU369094"/>
    </source>
</evidence>
<dbReference type="GO" id="GO:0003700">
    <property type="term" value="F:DNA-binding transcription factor activity"/>
    <property type="evidence" value="ECO:0007669"/>
    <property type="project" value="UniProtKB-UniRule"/>
</dbReference>
<evidence type="ECO:0000256" key="7">
    <source>
        <dbReference type="ARBA" id="ARBA00023242"/>
    </source>
</evidence>
<proteinExistence type="predicted"/>
<organism evidence="12 13">
    <name type="scientific">Ficus carica</name>
    <name type="common">Common fig</name>
    <dbReference type="NCBI Taxonomy" id="3494"/>
    <lineage>
        <taxon>Eukaryota</taxon>
        <taxon>Viridiplantae</taxon>
        <taxon>Streptophyta</taxon>
        <taxon>Embryophyta</taxon>
        <taxon>Tracheophyta</taxon>
        <taxon>Spermatophyta</taxon>
        <taxon>Magnoliopsida</taxon>
        <taxon>eudicotyledons</taxon>
        <taxon>Gunneridae</taxon>
        <taxon>Pentapetalae</taxon>
        <taxon>rosids</taxon>
        <taxon>fabids</taxon>
        <taxon>Rosales</taxon>
        <taxon>Moraceae</taxon>
        <taxon>Ficeae</taxon>
        <taxon>Ficus</taxon>
    </lineage>
</organism>
<comment type="function">
    <text evidence="9">Transcription factor that binds specifically to a 5'-AA[AG]G-3' consensus core sequence.</text>
</comment>
<dbReference type="PANTHER" id="PTHR31992">
    <property type="entry name" value="DOF ZINC FINGER PROTEIN DOF1.4-RELATED"/>
    <property type="match status" value="1"/>
</dbReference>
<protein>
    <recommendedName>
        <fullName evidence="9">Dof zinc finger protein</fullName>
    </recommendedName>
</protein>
<dbReference type="InterPro" id="IPR045174">
    <property type="entry name" value="Dof"/>
</dbReference>
<evidence type="ECO:0000313" key="13">
    <source>
        <dbReference type="Proteomes" id="UP001187192"/>
    </source>
</evidence>
<evidence type="ECO:0000256" key="1">
    <source>
        <dbReference type="ARBA" id="ARBA00022723"/>
    </source>
</evidence>
<evidence type="ECO:0000256" key="10">
    <source>
        <dbReference type="SAM" id="MobiDB-lite"/>
    </source>
</evidence>
<dbReference type="GO" id="GO:0003677">
    <property type="term" value="F:DNA binding"/>
    <property type="evidence" value="ECO:0007669"/>
    <property type="project" value="UniProtKB-UniRule"/>
</dbReference>
<feature type="region of interest" description="Disordered" evidence="10">
    <location>
        <begin position="69"/>
        <end position="90"/>
    </location>
</feature>
<dbReference type="Pfam" id="PF02701">
    <property type="entry name" value="Zn_ribbon_Dof"/>
    <property type="match status" value="1"/>
</dbReference>
<keyword evidence="13" id="KW-1185">Reference proteome</keyword>
<evidence type="ECO:0000256" key="6">
    <source>
        <dbReference type="ARBA" id="ARBA00023163"/>
    </source>
</evidence>
<evidence type="ECO:0000256" key="4">
    <source>
        <dbReference type="ARBA" id="ARBA00023015"/>
    </source>
</evidence>
<gene>
    <name evidence="12" type="ORF">TIFTF001_002592</name>
</gene>
<comment type="caution">
    <text evidence="12">The sequence shown here is derived from an EMBL/GenBank/DDBJ whole genome shotgun (WGS) entry which is preliminary data.</text>
</comment>
<comment type="subcellular location">
    <subcellularLocation>
        <location evidence="8 9">Nucleus</location>
    </subcellularLocation>
</comment>
<dbReference type="GO" id="GO:0005634">
    <property type="term" value="C:nucleus"/>
    <property type="evidence" value="ECO:0007669"/>
    <property type="project" value="UniProtKB-SubCell"/>
</dbReference>
<dbReference type="AlphaFoldDB" id="A0AA87Z704"/>
<name>A0AA87Z704_FICCA</name>
<feature type="domain" description="Dof-type" evidence="11">
    <location>
        <begin position="25"/>
        <end position="79"/>
    </location>
</feature>
<keyword evidence="1 9" id="KW-0479">Metal-binding</keyword>
<sequence length="240" mass="24619">MSCLTEHCKAVSSAPHICLRNTEHLPCPRCDSTNTKFCYYNNYNFSQPRHFCKSCRRYWTHGGTLRDIPVGGGSRKNAKRSRTTVSAASFSDHHHHHHHHALSATPVLLPLSAASHGGGAPFGGDGKPGVNGLCGGSFTSLLNTQGPGFLALGGFGLGLGTGLEDLNFGLGRGIWPFSGIGDGGGGGSAGAGIGGNGGGVRGLGATWQFESADHHGGGLAAGDFCSWAEPAISTPANGLK</sequence>
<dbReference type="EMBL" id="BTGU01000002">
    <property type="protein sequence ID" value="GMN29867.1"/>
    <property type="molecule type" value="Genomic_DNA"/>
</dbReference>
<keyword evidence="5 8" id="KW-0238">DNA-binding</keyword>